<feature type="domain" description="VIT" evidence="15">
    <location>
        <begin position="28"/>
        <end position="157"/>
    </location>
</feature>
<dbReference type="Pfam" id="PF00092">
    <property type="entry name" value="VWA"/>
    <property type="match status" value="1"/>
</dbReference>
<feature type="chain" id="PRO_5029891631" description="Inter-alpha-trypsin inhibitor heavy chain H1" evidence="13">
    <location>
        <begin position="21"/>
        <end position="909"/>
    </location>
</feature>
<proteinExistence type="inferred from homology"/>
<gene>
    <name evidence="16" type="primary">LOC100925940</name>
</gene>
<protein>
    <recommendedName>
        <fullName evidence="11">Inter-alpha-trypsin inhibitor heavy chain H1</fullName>
    </recommendedName>
</protein>
<keyword evidence="8" id="KW-0654">Proteoglycan</keyword>
<comment type="subcellular location">
    <subcellularLocation>
        <location evidence="1">Secreted</location>
    </subcellularLocation>
</comment>
<dbReference type="InterPro" id="IPR036465">
    <property type="entry name" value="vWFA_dom_sf"/>
</dbReference>
<keyword evidence="17" id="KW-1185">Reference proteome</keyword>
<dbReference type="PROSITE" id="PS51468">
    <property type="entry name" value="VIT"/>
    <property type="match status" value="1"/>
</dbReference>
<evidence type="ECO:0000256" key="9">
    <source>
        <dbReference type="ARBA" id="ARBA00023180"/>
    </source>
</evidence>
<evidence type="ECO:0000313" key="17">
    <source>
        <dbReference type="Proteomes" id="UP000007648"/>
    </source>
</evidence>
<dbReference type="InterPro" id="IPR002035">
    <property type="entry name" value="VWF_A"/>
</dbReference>
<keyword evidence="4" id="KW-0597">Phosphoprotein</keyword>
<dbReference type="Ensembl" id="ENSSHAT00000005376.2">
    <property type="protein sequence ID" value="ENSSHAP00000005323.2"/>
    <property type="gene ID" value="ENSSHAG00000004652.2"/>
</dbReference>
<evidence type="ECO:0000256" key="3">
    <source>
        <dbReference type="ARBA" id="ARBA00022525"/>
    </source>
</evidence>
<evidence type="ECO:0000256" key="4">
    <source>
        <dbReference type="ARBA" id="ARBA00022553"/>
    </source>
</evidence>
<feature type="signal peptide" evidence="13">
    <location>
        <begin position="1"/>
        <end position="20"/>
    </location>
</feature>
<dbReference type="FunCoup" id="G3VQ68">
    <property type="interactions" value="123"/>
</dbReference>
<dbReference type="KEGG" id="shr:100925940"/>
<name>G3VQ68_SARHA</name>
<comment type="similarity">
    <text evidence="2">Belongs to the ITIH family.</text>
</comment>
<evidence type="ECO:0000256" key="5">
    <source>
        <dbReference type="ARBA" id="ARBA00022690"/>
    </source>
</evidence>
<dbReference type="RefSeq" id="XP_023354070.1">
    <property type="nucleotide sequence ID" value="XM_023498302.2"/>
</dbReference>
<evidence type="ECO:0000256" key="6">
    <source>
        <dbReference type="ARBA" id="ARBA00022729"/>
    </source>
</evidence>
<dbReference type="GO" id="GO:0005576">
    <property type="term" value="C:extracellular region"/>
    <property type="evidence" value="ECO:0007669"/>
    <property type="project" value="UniProtKB-SubCell"/>
</dbReference>
<evidence type="ECO:0000259" key="14">
    <source>
        <dbReference type="PROSITE" id="PS50234"/>
    </source>
</evidence>
<dbReference type="Pfam" id="PF08487">
    <property type="entry name" value="VIT"/>
    <property type="match status" value="1"/>
</dbReference>
<dbReference type="PROSITE" id="PS50234">
    <property type="entry name" value="VWFA"/>
    <property type="match status" value="1"/>
</dbReference>
<keyword evidence="7" id="KW-0722">Serine protease inhibitor</keyword>
<dbReference type="STRING" id="9305.ENSSHAP00000005323"/>
<dbReference type="InterPro" id="IPR010600">
    <property type="entry name" value="ITI_HC_C"/>
</dbReference>
<dbReference type="Proteomes" id="UP000007648">
    <property type="component" value="Unassembled WGS sequence"/>
</dbReference>
<evidence type="ECO:0000256" key="8">
    <source>
        <dbReference type="ARBA" id="ARBA00022974"/>
    </source>
</evidence>
<dbReference type="AlphaFoldDB" id="G3VQ68"/>
<evidence type="ECO:0000256" key="11">
    <source>
        <dbReference type="ARBA" id="ARBA00039925"/>
    </source>
</evidence>
<dbReference type="GeneTree" id="ENSGT00940000154554"/>
<dbReference type="InterPro" id="IPR050934">
    <property type="entry name" value="ITIH"/>
</dbReference>
<dbReference type="SMART" id="SM00327">
    <property type="entry name" value="VWA"/>
    <property type="match status" value="1"/>
</dbReference>
<dbReference type="InterPro" id="IPR013694">
    <property type="entry name" value="VIT"/>
</dbReference>
<keyword evidence="6 13" id="KW-0732">Signal</keyword>
<dbReference type="SMART" id="SM00609">
    <property type="entry name" value="VIT"/>
    <property type="match status" value="1"/>
</dbReference>
<keyword evidence="3" id="KW-0964">Secreted</keyword>
<dbReference type="Gene3D" id="3.40.50.410">
    <property type="entry name" value="von Willebrand factor, type A domain"/>
    <property type="match status" value="1"/>
</dbReference>
<dbReference type="InParanoid" id="G3VQ68"/>
<dbReference type="GO" id="GO:0004867">
    <property type="term" value="F:serine-type endopeptidase inhibitor activity"/>
    <property type="evidence" value="ECO:0007669"/>
    <property type="project" value="UniProtKB-KW"/>
</dbReference>
<evidence type="ECO:0000256" key="7">
    <source>
        <dbReference type="ARBA" id="ARBA00022900"/>
    </source>
</evidence>
<sequence>MERQMLLCLCLLSLPGLIASSLIGQPRSIGKRQTQGTIVNGIEIQNMKINCRVTSRFANYVITSQAINHGNTAQEVIFDVEIPKTAYISNFLITVDGVPYPGNIKDKVLAWKQYRKAVVRGETAGLVRASGRKMEKFNIAVNIGAGSKVNFELTYEELLKRHLGKYEIVIKVKPKQLVKHFEIEADIFEPQEISMLDAQASFLSGDLSQVIKKSFSGKKGHVYFNPTIDQQQACPTCTKSLMDGDFTIKYDVKRDTACDLQVVSKHFAQFFAPKNLRNMVKNVVFVIDISGSMAGQKIKQTRQALLKILDDIKPEDYFNFILFGGHVRAWKNSLIQATADNLQEARVFVQTFSLAGATNLNGGLLEGINILNKALEVDPRLRNNAPIVIMLTDGEPTVGETNLAQIRKNVKNAIQGKFPLYNLGFGENVDFNFLEAMSLENDGTARRIYRDNDAAEQLKGFYEEVANPLLTNVEFQYPKASIQALTEHRVKQFYDGSEIVVAGHLTDGGKKGFKVDVTGKGAGQDMVTTCSVDEEDMKKTLHERGHMFEQQIERLWAYLTIQQLLEKRAKANSKKEVDDLSAKALELSLKYKFVTPLTSMVITKPGDSDDQLAIADKPGEEERAELLSKPRRTMMLPAQQFPPTSRVLSTPRVPPHPQGPPAHVTGVDGDPHFIIQVPEKNDAICFNINEDPGVVLNLIQDPDTGITVNGQLIGDKNHNNGKNKNTYFGRLGIMNQKTGFTLEVTPQNISLHSGMKGPVFSWLDQITMRQEGVTVTIIPTRKLMVSMDDGATMVVVLHRVWKKHPMHQDFLGLYTVDSHKMSPRTHGLLGQFLHSFDFEVFDVQPGSDPKKPDATMLVKNHRLVVTRGSQKDYRKDPWLGSDISCWFVHNNGDGLIDGIHTDYIIPSIF</sequence>
<comment type="function">
    <text evidence="10">May act as a carrier of hyaluronan in serum or as a binding protein between hyaluronan and other matrix protein, including those on cell surfaces in tissues to regulate the localization, synthesis and degradation of hyaluronan which are essential to cells undergoing biological processes.</text>
</comment>
<dbReference type="GO" id="GO:0030212">
    <property type="term" value="P:hyaluronan metabolic process"/>
    <property type="evidence" value="ECO:0007669"/>
    <property type="project" value="InterPro"/>
</dbReference>
<evidence type="ECO:0000256" key="2">
    <source>
        <dbReference type="ARBA" id="ARBA00010158"/>
    </source>
</evidence>
<dbReference type="GeneID" id="100925940"/>
<dbReference type="FunFam" id="3.40.50.410:FF:000013">
    <property type="entry name" value="inter-alpha-trypsin inhibitor heavy chain H2"/>
    <property type="match status" value="1"/>
</dbReference>
<feature type="domain" description="VWFA" evidence="14">
    <location>
        <begin position="282"/>
        <end position="465"/>
    </location>
</feature>
<dbReference type="SUPFAM" id="SSF53300">
    <property type="entry name" value="vWA-like"/>
    <property type="match status" value="1"/>
</dbReference>
<evidence type="ECO:0000256" key="13">
    <source>
        <dbReference type="SAM" id="SignalP"/>
    </source>
</evidence>
<keyword evidence="5" id="KW-0646">Protease inhibitor</keyword>
<reference evidence="16" key="2">
    <citation type="submission" date="2025-08" db="UniProtKB">
        <authorList>
            <consortium name="Ensembl"/>
        </authorList>
    </citation>
    <scope>IDENTIFICATION</scope>
</reference>
<evidence type="ECO:0000259" key="15">
    <source>
        <dbReference type="PROSITE" id="PS51468"/>
    </source>
</evidence>
<dbReference type="eggNOG" id="ENOG502RXR2">
    <property type="taxonomic scope" value="Eukaryota"/>
</dbReference>
<evidence type="ECO:0000256" key="12">
    <source>
        <dbReference type="ARBA" id="ARBA00047024"/>
    </source>
</evidence>
<evidence type="ECO:0000256" key="1">
    <source>
        <dbReference type="ARBA" id="ARBA00004613"/>
    </source>
</evidence>
<evidence type="ECO:0000256" key="10">
    <source>
        <dbReference type="ARBA" id="ARBA00037051"/>
    </source>
</evidence>
<dbReference type="HOGENOM" id="CLU_008101_0_0_1"/>
<dbReference type="PANTHER" id="PTHR10338:SF106">
    <property type="entry name" value="INTER-ALPHA-TRYPSIN INHIBITOR HEAVY CHAIN H1"/>
    <property type="match status" value="1"/>
</dbReference>
<reference evidence="16 17" key="1">
    <citation type="journal article" date="2011" name="Proc. Natl. Acad. Sci. U.S.A.">
        <title>Genetic diversity and population structure of the endangered marsupial Sarcophilus harrisii (Tasmanian devil).</title>
        <authorList>
            <person name="Miller W."/>
            <person name="Hayes V.M."/>
            <person name="Ratan A."/>
            <person name="Petersen D.C."/>
            <person name="Wittekindt N.E."/>
            <person name="Miller J."/>
            <person name="Walenz B."/>
            <person name="Knight J."/>
            <person name="Qi J."/>
            <person name="Zhao F."/>
            <person name="Wang Q."/>
            <person name="Bedoya-Reina O.C."/>
            <person name="Katiyar N."/>
            <person name="Tomsho L.P."/>
            <person name="Kasson L.M."/>
            <person name="Hardie R.A."/>
            <person name="Woodbridge P."/>
            <person name="Tindall E.A."/>
            <person name="Bertelsen M.F."/>
            <person name="Dixon D."/>
            <person name="Pyecroft S."/>
            <person name="Helgen K.M."/>
            <person name="Lesk A.M."/>
            <person name="Pringle T.H."/>
            <person name="Patterson N."/>
            <person name="Zhang Y."/>
            <person name="Kreiss A."/>
            <person name="Woods G.M."/>
            <person name="Jones M.E."/>
            <person name="Schuster S.C."/>
        </authorList>
    </citation>
    <scope>NUCLEOTIDE SEQUENCE [LARGE SCALE GENOMIC DNA]</scope>
</reference>
<dbReference type="PANTHER" id="PTHR10338">
    <property type="entry name" value="INTER-ALPHA-TRYPSIN INHIBITOR HEAVY CHAIN FAMILY MEMBER"/>
    <property type="match status" value="1"/>
</dbReference>
<comment type="subunit">
    <text evidence="12">I-alpha-I plasma protease inhibitors are assembled from one or two heavy chains (HC) and one light chain, bikunin. Inter-alpha-inhibitor (I-alpha-I) is composed of ITIH1/HC1, ITIH2/HC2 and bikunin. Interacts with TNFAIP6 (via Link and CUB domains).</text>
</comment>
<reference evidence="16" key="3">
    <citation type="submission" date="2025-09" db="UniProtKB">
        <authorList>
            <consortium name="Ensembl"/>
        </authorList>
    </citation>
    <scope>IDENTIFICATION</scope>
</reference>
<dbReference type="OrthoDB" id="299997at2759"/>
<evidence type="ECO:0000313" key="16">
    <source>
        <dbReference type="Ensembl" id="ENSSHAP00000005323.2"/>
    </source>
</evidence>
<dbReference type="Pfam" id="PF06668">
    <property type="entry name" value="ITI_HC_C"/>
    <property type="match status" value="1"/>
</dbReference>
<accession>G3VQ68</accession>
<organism evidence="16 17">
    <name type="scientific">Sarcophilus harrisii</name>
    <name type="common">Tasmanian devil</name>
    <name type="synonym">Sarcophilus laniarius</name>
    <dbReference type="NCBI Taxonomy" id="9305"/>
    <lineage>
        <taxon>Eukaryota</taxon>
        <taxon>Metazoa</taxon>
        <taxon>Chordata</taxon>
        <taxon>Craniata</taxon>
        <taxon>Vertebrata</taxon>
        <taxon>Euteleostomi</taxon>
        <taxon>Mammalia</taxon>
        <taxon>Metatheria</taxon>
        <taxon>Dasyuromorphia</taxon>
        <taxon>Dasyuridae</taxon>
        <taxon>Sarcophilus</taxon>
    </lineage>
</organism>
<keyword evidence="9" id="KW-0325">Glycoprotein</keyword>